<feature type="transmembrane region" description="Helical" evidence="5">
    <location>
        <begin position="28"/>
        <end position="49"/>
    </location>
</feature>
<dbReference type="Gene3D" id="1.20.120.1630">
    <property type="match status" value="1"/>
</dbReference>
<dbReference type="AlphaFoldDB" id="A0A4U0YS95"/>
<feature type="transmembrane region" description="Helical" evidence="5">
    <location>
        <begin position="192"/>
        <end position="217"/>
    </location>
</feature>
<name>A0A4U0YS95_9GAMM</name>
<sequence>MSVSLVILMTFIAGVILSATLGLDQAQHISIASRLIIFNALLAGVLYIWHQRKAQYPPQLEALPEHVRLKTLSLRLGLLALLLYSALLGQLQRDWPASVFTFEYLVLLPVLLLLAPYYVYQSEQRTPSGEDGYYRFGQFLYRQRRWRWTEQRDWLLMWAVKIIFIPLMYSWLVTAVTNLLHINWSLNPGLLVTGLFMFGLSVDLLVATGGYLFACRLLGNEVRSTDRHWLGWLSCLICYPPLVFILHTVKEQTDDMDWDNWLLPSEPLYWLWAAAISLTWLIYWISTLHFGLRFSNLSWRGLINTGPYRYSKHPAYLAKNIYWWLHTAPFIGAATQLDLLRNLLGLTFVSLVYFLRAKTEERHLMAFAEYRAYSRHISQNGLLARLRLPWHRASA</sequence>
<comment type="caution">
    <text evidence="6">The sequence shown here is derived from an EMBL/GenBank/DDBJ whole genome shotgun (WGS) entry which is preliminary data.</text>
</comment>
<reference evidence="6 7" key="1">
    <citation type="submission" date="2019-04" db="EMBL/GenBank/DDBJ databases">
        <title>Crypto-aerobic microbial life in anoxic (sulfidic) marine sediments.</title>
        <authorList>
            <person name="Bhattacharya S."/>
            <person name="Roy C."/>
            <person name="Mondal N."/>
            <person name="Sarkar J."/>
            <person name="Mandal S."/>
            <person name="Rameez M.J."/>
            <person name="Ghosh W."/>
        </authorList>
    </citation>
    <scope>NUCLEOTIDE SEQUENCE [LARGE SCALE GENOMIC DNA]</scope>
    <source>
        <strain evidence="6 7">SBBB</strain>
    </source>
</reference>
<evidence type="ECO:0000313" key="6">
    <source>
        <dbReference type="EMBL" id="TKA93529.1"/>
    </source>
</evidence>
<feature type="transmembrane region" description="Helical" evidence="5">
    <location>
        <begin position="229"/>
        <end position="249"/>
    </location>
</feature>
<feature type="transmembrane region" description="Helical" evidence="5">
    <location>
        <begin position="99"/>
        <end position="120"/>
    </location>
</feature>
<dbReference type="RefSeq" id="WP_136868886.1">
    <property type="nucleotide sequence ID" value="NZ_SWAV01000001.1"/>
</dbReference>
<comment type="subcellular location">
    <subcellularLocation>
        <location evidence="1">Membrane</location>
        <topology evidence="1">Multi-pass membrane protein</topology>
    </subcellularLocation>
</comment>
<feature type="transmembrane region" description="Helical" evidence="5">
    <location>
        <begin position="154"/>
        <end position="172"/>
    </location>
</feature>
<evidence type="ECO:0000256" key="4">
    <source>
        <dbReference type="ARBA" id="ARBA00023136"/>
    </source>
</evidence>
<evidence type="ECO:0000313" key="7">
    <source>
        <dbReference type="Proteomes" id="UP000305198"/>
    </source>
</evidence>
<organism evidence="6 7">
    <name type="scientific">Halopseudomonas bauzanensis</name>
    <dbReference type="NCBI Taxonomy" id="653930"/>
    <lineage>
        <taxon>Bacteria</taxon>
        <taxon>Pseudomonadati</taxon>
        <taxon>Pseudomonadota</taxon>
        <taxon>Gammaproteobacteria</taxon>
        <taxon>Pseudomonadales</taxon>
        <taxon>Pseudomonadaceae</taxon>
        <taxon>Halopseudomonas</taxon>
    </lineage>
</organism>
<feature type="transmembrane region" description="Helical" evidence="5">
    <location>
        <begin position="269"/>
        <end position="292"/>
    </location>
</feature>
<dbReference type="GO" id="GO:0004671">
    <property type="term" value="F:protein C-terminal S-isoprenylcysteine carboxyl O-methyltransferase activity"/>
    <property type="evidence" value="ECO:0007669"/>
    <property type="project" value="InterPro"/>
</dbReference>
<keyword evidence="2 5" id="KW-0812">Transmembrane</keyword>
<dbReference type="InterPro" id="IPR007269">
    <property type="entry name" value="ICMT_MeTrfase"/>
</dbReference>
<proteinExistence type="predicted"/>
<dbReference type="EMBL" id="SWAV01000001">
    <property type="protein sequence ID" value="TKA93529.1"/>
    <property type="molecule type" value="Genomic_DNA"/>
</dbReference>
<keyword evidence="3 5" id="KW-1133">Transmembrane helix</keyword>
<evidence type="ECO:0000256" key="5">
    <source>
        <dbReference type="SAM" id="Phobius"/>
    </source>
</evidence>
<dbReference type="Pfam" id="PF04140">
    <property type="entry name" value="ICMT"/>
    <property type="match status" value="1"/>
</dbReference>
<gene>
    <name evidence="6" type="ORF">FA869_05055</name>
</gene>
<feature type="transmembrane region" description="Helical" evidence="5">
    <location>
        <begin position="69"/>
        <end position="87"/>
    </location>
</feature>
<dbReference type="GO" id="GO:0016020">
    <property type="term" value="C:membrane"/>
    <property type="evidence" value="ECO:0007669"/>
    <property type="project" value="UniProtKB-SubCell"/>
</dbReference>
<dbReference type="Proteomes" id="UP000305198">
    <property type="component" value="Unassembled WGS sequence"/>
</dbReference>
<evidence type="ECO:0000256" key="2">
    <source>
        <dbReference type="ARBA" id="ARBA00022692"/>
    </source>
</evidence>
<accession>A0A4U0YS95</accession>
<evidence type="ECO:0000256" key="3">
    <source>
        <dbReference type="ARBA" id="ARBA00022989"/>
    </source>
</evidence>
<evidence type="ECO:0000256" key="1">
    <source>
        <dbReference type="ARBA" id="ARBA00004141"/>
    </source>
</evidence>
<protein>
    <submittedName>
        <fullName evidence="6">DUF1295 domain-containing protein</fullName>
    </submittedName>
</protein>
<keyword evidence="4 5" id="KW-0472">Membrane</keyword>